<dbReference type="Proteomes" id="UP000249633">
    <property type="component" value="Unassembled WGS sequence"/>
</dbReference>
<feature type="signal peptide" evidence="1">
    <location>
        <begin position="1"/>
        <end position="23"/>
    </location>
</feature>
<accession>A0A2W5DXA4</accession>
<comment type="caution">
    <text evidence="2">The sequence shown here is derived from an EMBL/GenBank/DDBJ whole genome shotgun (WGS) entry which is preliminary data.</text>
</comment>
<sequence length="601" mass="67606">MRRRSLFQLAALSLAIRGLPAQADAEHQPVKVGIRFHAWLEAQWEGALLRDPLLATSLGDPRYNDRFVDTTTAAWRATDRRRIEVQLESLKLFKPEELAPADQLSFAIMKSDLESDLEGLRFPEWMMPLNQLGGLPSFLAQMGSGKSIQPFRSSKDYDDWIKRLGRAVASLDGLVANMREGVKAGVTQPRAVMQKVLPQLQALAVTAPEKSLFWEPFKSFPAAVPAAERKRLQAAMRKLLAGQVLPAYQRVLVYVRDDYIPQARATTAWADLPDGQAWYAHRVRESTTVALTADEIHAMGLKEVARIKGEMEGVRREVGFEGDLPAFFKHLQEDPRFYFTKAEDLLEGYRRLQKKINTLTPRLFDIHPKADYEVRAVEAFRAESAPGASYEEPAADGSRPGVFYVNTFNLKAQPIFGMETLSLHEASPGHHFQIAIAQEDQNLPKFRRYATNYTAYVEGWALYAESLGKELGLFTDPYQWYGRLSDEQLRAMRLVVDTGLHAKGWTREQAIRFMLDNSSMAESDITAEVERYIVWPGQALGYKIGQFEISRLRREAESQLGDKFDIKGFHRVVLTAGQVPLPVLGDLVQAWVAAQPAAAAG</sequence>
<evidence type="ECO:0000313" key="3">
    <source>
        <dbReference type="Proteomes" id="UP000249633"/>
    </source>
</evidence>
<gene>
    <name evidence="2" type="ORF">DI603_00915</name>
</gene>
<keyword evidence="1" id="KW-0732">Signal</keyword>
<dbReference type="PANTHER" id="PTHR33361">
    <property type="entry name" value="GLR0591 PROTEIN"/>
    <property type="match status" value="1"/>
</dbReference>
<reference evidence="2 3" key="1">
    <citation type="submission" date="2017-08" db="EMBL/GenBank/DDBJ databases">
        <title>Infants hospitalized years apart are colonized by the same room-sourced microbial strains.</title>
        <authorList>
            <person name="Brooks B."/>
            <person name="Olm M.R."/>
            <person name="Firek B.A."/>
            <person name="Baker R."/>
            <person name="Thomas B.C."/>
            <person name="Morowitz M.J."/>
            <person name="Banfield J.F."/>
        </authorList>
    </citation>
    <scope>NUCLEOTIDE SEQUENCE [LARGE SCALE GENOMIC DNA]</scope>
    <source>
        <strain evidence="2">S2_012_000_R2_81</strain>
    </source>
</reference>
<name>A0A2W5DXA4_9BURK</name>
<dbReference type="EMBL" id="QFOD01000001">
    <property type="protein sequence ID" value="PZP36555.1"/>
    <property type="molecule type" value="Genomic_DNA"/>
</dbReference>
<dbReference type="InterPro" id="IPR010281">
    <property type="entry name" value="DUF885"/>
</dbReference>
<feature type="chain" id="PRO_5015900101" evidence="1">
    <location>
        <begin position="24"/>
        <end position="601"/>
    </location>
</feature>
<dbReference type="PANTHER" id="PTHR33361:SF16">
    <property type="entry name" value="DUF885 DOMAIN-CONTAINING PROTEIN"/>
    <property type="match status" value="1"/>
</dbReference>
<proteinExistence type="predicted"/>
<dbReference type="AlphaFoldDB" id="A0A2W5DXA4"/>
<evidence type="ECO:0000313" key="2">
    <source>
        <dbReference type="EMBL" id="PZP36555.1"/>
    </source>
</evidence>
<organism evidence="2 3">
    <name type="scientific">Roseateles depolymerans</name>
    <dbReference type="NCBI Taxonomy" id="76731"/>
    <lineage>
        <taxon>Bacteria</taxon>
        <taxon>Pseudomonadati</taxon>
        <taxon>Pseudomonadota</taxon>
        <taxon>Betaproteobacteria</taxon>
        <taxon>Burkholderiales</taxon>
        <taxon>Sphaerotilaceae</taxon>
        <taxon>Roseateles</taxon>
    </lineage>
</organism>
<evidence type="ECO:0000256" key="1">
    <source>
        <dbReference type="SAM" id="SignalP"/>
    </source>
</evidence>
<dbReference type="Pfam" id="PF05960">
    <property type="entry name" value="DUF885"/>
    <property type="match status" value="1"/>
</dbReference>
<protein>
    <submittedName>
        <fullName evidence="2">DUF885 domain-containing protein</fullName>
    </submittedName>
</protein>